<evidence type="ECO:0000313" key="3">
    <source>
        <dbReference type="Proteomes" id="UP001314263"/>
    </source>
</evidence>
<proteinExistence type="predicted"/>
<comment type="caution">
    <text evidence="2">The sequence shown here is derived from an EMBL/GenBank/DDBJ whole genome shotgun (WGS) entry which is preliminary data.</text>
</comment>
<dbReference type="EMBL" id="CAUYUE010000004">
    <property type="protein sequence ID" value="CAK0768576.1"/>
    <property type="molecule type" value="Genomic_DNA"/>
</dbReference>
<dbReference type="AlphaFoldDB" id="A0AAV1I3F7"/>
<dbReference type="PANTHER" id="PTHR36180:SF2">
    <property type="entry name" value="BRO FAMILY PROTEIN"/>
    <property type="match status" value="1"/>
</dbReference>
<gene>
    <name evidence="2" type="ORF">CVIRNUC_003578</name>
</gene>
<feature type="domain" description="Bro-N" evidence="1">
    <location>
        <begin position="18"/>
        <end position="132"/>
    </location>
</feature>
<protein>
    <recommendedName>
        <fullName evidence="1">Bro-N domain-containing protein</fullName>
    </recommendedName>
</protein>
<organism evidence="2 3">
    <name type="scientific">Coccomyxa viridis</name>
    <dbReference type="NCBI Taxonomy" id="1274662"/>
    <lineage>
        <taxon>Eukaryota</taxon>
        <taxon>Viridiplantae</taxon>
        <taxon>Chlorophyta</taxon>
        <taxon>core chlorophytes</taxon>
        <taxon>Trebouxiophyceae</taxon>
        <taxon>Trebouxiophyceae incertae sedis</taxon>
        <taxon>Coccomyxaceae</taxon>
        <taxon>Coccomyxa</taxon>
    </lineage>
</organism>
<keyword evidence="3" id="KW-1185">Reference proteome</keyword>
<reference evidence="2 3" key="1">
    <citation type="submission" date="2023-10" db="EMBL/GenBank/DDBJ databases">
        <authorList>
            <person name="Maclean D."/>
            <person name="Macfadyen A."/>
        </authorList>
    </citation>
    <scope>NUCLEOTIDE SEQUENCE [LARGE SCALE GENOMIC DNA]</scope>
</reference>
<dbReference type="SMART" id="SM01040">
    <property type="entry name" value="Bro-N"/>
    <property type="match status" value="1"/>
</dbReference>
<dbReference type="InterPro" id="IPR003497">
    <property type="entry name" value="BRO_N_domain"/>
</dbReference>
<accession>A0AAV1I3F7</accession>
<dbReference type="PROSITE" id="PS51750">
    <property type="entry name" value="BRO_N"/>
    <property type="match status" value="1"/>
</dbReference>
<dbReference type="Proteomes" id="UP001314263">
    <property type="component" value="Unassembled WGS sequence"/>
</dbReference>
<dbReference type="PANTHER" id="PTHR36180">
    <property type="entry name" value="DNA-BINDING PROTEIN-RELATED-RELATED"/>
    <property type="match status" value="1"/>
</dbReference>
<sequence length="284" mass="31566">MAWEFNKSAGLIALGGKRLEILTFEKTPGVPWFKGNDAASLLDYANSRQALLTHVEQAHRKPLKELMQLFGQISSGGSLSTDYPALNQNDLLTSYINEAGLYDLILLSKKPEARAFRKWLVEEVIPQIRASGSYVERGSQPQTHGPVLTIQQPTQVTVDTIYNALTPQVAAWVRGRQEVIGMADIEGTNAVYLMLVMLRGSSKCFIKWGRTDDFVRRNSDHSNNCAANVTLSVVPAPDMCKVEKSFGDRLFIMNVRRARSVFVGDFGARDRTYEAAVAHERGDS</sequence>
<dbReference type="Pfam" id="PF02498">
    <property type="entry name" value="Bro-N"/>
    <property type="match status" value="1"/>
</dbReference>
<name>A0AAV1I3F7_9CHLO</name>
<evidence type="ECO:0000313" key="2">
    <source>
        <dbReference type="EMBL" id="CAK0768576.1"/>
    </source>
</evidence>
<evidence type="ECO:0000259" key="1">
    <source>
        <dbReference type="PROSITE" id="PS51750"/>
    </source>
</evidence>